<sequence length="78" mass="7826">MSKPKEGTSKKQTKKRKVQELASTSSMSLQGGSTASVALASHLESISSVVGSNDKIYGSGGSRGLLTQGSVASGGPLT</sequence>
<gene>
    <name evidence="2" type="ORF">SO802_012807</name>
</gene>
<dbReference type="AlphaFoldDB" id="A0AAW2D4I8"/>
<accession>A0AAW2D4I8</accession>
<evidence type="ECO:0000313" key="2">
    <source>
        <dbReference type="EMBL" id="KAL0005246.1"/>
    </source>
</evidence>
<keyword evidence="3" id="KW-1185">Reference proteome</keyword>
<organism evidence="2 3">
    <name type="scientific">Lithocarpus litseifolius</name>
    <dbReference type="NCBI Taxonomy" id="425828"/>
    <lineage>
        <taxon>Eukaryota</taxon>
        <taxon>Viridiplantae</taxon>
        <taxon>Streptophyta</taxon>
        <taxon>Embryophyta</taxon>
        <taxon>Tracheophyta</taxon>
        <taxon>Spermatophyta</taxon>
        <taxon>Magnoliopsida</taxon>
        <taxon>eudicotyledons</taxon>
        <taxon>Gunneridae</taxon>
        <taxon>Pentapetalae</taxon>
        <taxon>rosids</taxon>
        <taxon>fabids</taxon>
        <taxon>Fagales</taxon>
        <taxon>Fagaceae</taxon>
        <taxon>Lithocarpus</taxon>
    </lineage>
</organism>
<feature type="region of interest" description="Disordered" evidence="1">
    <location>
        <begin position="1"/>
        <end position="34"/>
    </location>
</feature>
<reference evidence="2 3" key="1">
    <citation type="submission" date="2024-01" db="EMBL/GenBank/DDBJ databases">
        <title>A telomere-to-telomere, gap-free genome of sweet tea (Lithocarpus litseifolius).</title>
        <authorList>
            <person name="Zhou J."/>
        </authorList>
    </citation>
    <scope>NUCLEOTIDE SEQUENCE [LARGE SCALE GENOMIC DNA]</scope>
    <source>
        <strain evidence="2">Zhou-2022a</strain>
        <tissue evidence="2">Leaf</tissue>
    </source>
</reference>
<protein>
    <submittedName>
        <fullName evidence="2">Uncharacterized protein</fullName>
    </submittedName>
</protein>
<evidence type="ECO:0000313" key="3">
    <source>
        <dbReference type="Proteomes" id="UP001459277"/>
    </source>
</evidence>
<dbReference type="EMBL" id="JAZDWU010000004">
    <property type="protein sequence ID" value="KAL0005246.1"/>
    <property type="molecule type" value="Genomic_DNA"/>
</dbReference>
<comment type="caution">
    <text evidence="2">The sequence shown here is derived from an EMBL/GenBank/DDBJ whole genome shotgun (WGS) entry which is preliminary data.</text>
</comment>
<feature type="region of interest" description="Disordered" evidence="1">
    <location>
        <begin position="51"/>
        <end position="78"/>
    </location>
</feature>
<evidence type="ECO:0000256" key="1">
    <source>
        <dbReference type="SAM" id="MobiDB-lite"/>
    </source>
</evidence>
<proteinExistence type="predicted"/>
<name>A0AAW2D4I8_9ROSI</name>
<feature type="compositionally biased region" description="Polar residues" evidence="1">
    <location>
        <begin position="21"/>
        <end position="34"/>
    </location>
</feature>
<dbReference type="Proteomes" id="UP001459277">
    <property type="component" value="Unassembled WGS sequence"/>
</dbReference>